<dbReference type="AlphaFoldDB" id="A0A1G7AVQ7"/>
<name>A0A1G7AVQ7_9GAMM</name>
<dbReference type="EMBL" id="BSOK01000020">
    <property type="protein sequence ID" value="GLR28935.1"/>
    <property type="molecule type" value="Genomic_DNA"/>
</dbReference>
<gene>
    <name evidence="2" type="primary">N_2</name>
    <name evidence="1" type="synonym">N_1</name>
    <name evidence="1" type="ORF">GCM10007915_00650</name>
    <name evidence="2" type="ORF">GCM10007915_11730</name>
    <name evidence="3" type="ORF">SAMN05660405_02626</name>
</gene>
<dbReference type="EMBL" id="BSOK01000002">
    <property type="protein sequence ID" value="GLR27827.1"/>
    <property type="molecule type" value="Genomic_DNA"/>
</dbReference>
<evidence type="ECO:0000313" key="4">
    <source>
        <dbReference type="Proteomes" id="UP000198501"/>
    </source>
</evidence>
<sequence>MKTITRQQFNGYLANQAQLNGVPNATDQYTVVPSVQQKVEARIQESSEFLKKINIIPVTDQKGEALGLGISGGIASRTNTKAGKRRDPKNVGEVGLIYTYVCEQTNFDTAINYSKLDAWARDPKFQEKIRDAVVKQQGLDRITIGFNGTEVAADTDIEANPLLQDVNIGWLEKWRTKAPESVMTESEVGTGQVSVGASAEHYKNLDALVKDCRNQLIDPIVRDDSALRVILGRDLHDSRDFNMVNDNNTPSEVIAVNSLLMLDKVGGVQIESTPPNFPADAILITPLDNLSIYYQDESRRRHHKDEPEYDRVAFYESDNEAYVVEDYKAGCLIENVVLV</sequence>
<organism evidence="3 4">
    <name type="scientific">Psychrobacter pacificensis</name>
    <dbReference type="NCBI Taxonomy" id="112002"/>
    <lineage>
        <taxon>Bacteria</taxon>
        <taxon>Pseudomonadati</taxon>
        <taxon>Pseudomonadota</taxon>
        <taxon>Gammaproteobacteria</taxon>
        <taxon>Moraxellales</taxon>
        <taxon>Moraxellaceae</taxon>
        <taxon>Psychrobacter</taxon>
    </lineage>
</organism>
<evidence type="ECO:0000313" key="2">
    <source>
        <dbReference type="EMBL" id="GLR28935.1"/>
    </source>
</evidence>
<evidence type="ECO:0000313" key="3">
    <source>
        <dbReference type="EMBL" id="SDE18948.1"/>
    </source>
</evidence>
<evidence type="ECO:0000313" key="5">
    <source>
        <dbReference type="Proteomes" id="UP001156645"/>
    </source>
</evidence>
<dbReference type="EMBL" id="FNAL01000038">
    <property type="protein sequence ID" value="SDE18948.1"/>
    <property type="molecule type" value="Genomic_DNA"/>
</dbReference>
<evidence type="ECO:0000313" key="1">
    <source>
        <dbReference type="EMBL" id="GLR27827.1"/>
    </source>
</evidence>
<reference evidence="3 4" key="2">
    <citation type="submission" date="2016-10" db="EMBL/GenBank/DDBJ databases">
        <authorList>
            <person name="de Groot N.N."/>
        </authorList>
    </citation>
    <scope>NUCLEOTIDE SEQUENCE [LARGE SCALE GENOMIC DNA]</scope>
    <source>
        <strain evidence="3 4">DSM 23406</strain>
    </source>
</reference>
<dbReference type="Pfam" id="PF05125">
    <property type="entry name" value="Phage_cap_P2"/>
    <property type="match status" value="1"/>
</dbReference>
<reference evidence="1" key="4">
    <citation type="submission" date="2023-01" db="EMBL/GenBank/DDBJ databases">
        <title>Draft genome sequence of Psychrobacter pacificensis strain NBRC 103191.</title>
        <authorList>
            <person name="Sun Q."/>
            <person name="Mori K."/>
        </authorList>
    </citation>
    <scope>NUCLEOTIDE SEQUENCE</scope>
    <source>
        <strain evidence="1">NBRC 103191</strain>
    </source>
</reference>
<dbReference type="NCBIfam" id="TIGR01551">
    <property type="entry name" value="major_capsid_P2"/>
    <property type="match status" value="1"/>
</dbReference>
<reference evidence="1" key="1">
    <citation type="journal article" date="2014" name="Int. J. Syst. Evol. Microbiol.">
        <title>Complete genome of a new Firmicutes species belonging to the dominant human colonic microbiota ('Ruminococcus bicirculans') reveals two chromosomes and a selective capacity to utilize plant glucans.</title>
        <authorList>
            <consortium name="NISC Comparative Sequencing Program"/>
            <person name="Wegmann U."/>
            <person name="Louis P."/>
            <person name="Goesmann A."/>
            <person name="Henrissat B."/>
            <person name="Duncan S.H."/>
            <person name="Flint H.J."/>
        </authorList>
    </citation>
    <scope>NUCLEOTIDE SEQUENCE</scope>
    <source>
        <strain evidence="1">NBRC 103191</strain>
    </source>
</reference>
<dbReference type="Proteomes" id="UP000198501">
    <property type="component" value="Unassembled WGS sequence"/>
</dbReference>
<keyword evidence="5" id="KW-1185">Reference proteome</keyword>
<protein>
    <submittedName>
        <fullName evidence="3">Phage major capsid protein, P2 family</fullName>
    </submittedName>
</protein>
<dbReference type="Proteomes" id="UP001156645">
    <property type="component" value="Unassembled WGS sequence"/>
</dbReference>
<reference evidence="5" key="3">
    <citation type="journal article" date="2019" name="Int. J. Syst. Evol. Microbiol.">
        <title>The Global Catalogue of Microorganisms (GCM) 10K type strain sequencing project: providing services to taxonomists for standard genome sequencing and annotation.</title>
        <authorList>
            <consortium name="The Broad Institute Genomics Platform"/>
            <consortium name="The Broad Institute Genome Sequencing Center for Infectious Disease"/>
            <person name="Wu L."/>
            <person name="Ma J."/>
        </authorList>
    </citation>
    <scope>NUCLEOTIDE SEQUENCE [LARGE SCALE GENOMIC DNA]</scope>
    <source>
        <strain evidence="5">NBRC 103191</strain>
    </source>
</reference>
<proteinExistence type="predicted"/>
<dbReference type="InterPro" id="IPR006441">
    <property type="entry name" value="Phage_P2_GpN"/>
</dbReference>
<dbReference type="RefSeq" id="WP_093071412.1">
    <property type="nucleotide sequence ID" value="NZ_BSOK01000002.1"/>
</dbReference>
<accession>A0A1G7AVQ7</accession>